<dbReference type="PANTHER" id="PTHR33164:SF89">
    <property type="entry name" value="MARR FAMILY REGULATORY PROTEIN"/>
    <property type="match status" value="1"/>
</dbReference>
<dbReference type="PROSITE" id="PS50995">
    <property type="entry name" value="HTH_MARR_2"/>
    <property type="match status" value="1"/>
</dbReference>
<dbReference type="InterPro" id="IPR039422">
    <property type="entry name" value="MarR/SlyA-like"/>
</dbReference>
<name>A0ABV7L215_9PROT</name>
<dbReference type="PRINTS" id="PR00598">
    <property type="entry name" value="HTHMARR"/>
</dbReference>
<proteinExistence type="predicted"/>
<dbReference type="PANTHER" id="PTHR33164">
    <property type="entry name" value="TRANSCRIPTIONAL REGULATOR, MARR FAMILY"/>
    <property type="match status" value="1"/>
</dbReference>
<keyword evidence="3" id="KW-1185">Reference proteome</keyword>
<comment type="caution">
    <text evidence="2">The sequence shown here is derived from an EMBL/GenBank/DDBJ whole genome shotgun (WGS) entry which is preliminary data.</text>
</comment>
<protein>
    <submittedName>
        <fullName evidence="2">MarR family winged helix-turn-helix transcriptional regulator</fullName>
    </submittedName>
</protein>
<gene>
    <name evidence="2" type="ORF">ACFOGJ_15415</name>
</gene>
<accession>A0ABV7L215</accession>
<evidence type="ECO:0000313" key="2">
    <source>
        <dbReference type="EMBL" id="MFC3228633.1"/>
    </source>
</evidence>
<dbReference type="SMART" id="SM00347">
    <property type="entry name" value="HTH_MARR"/>
    <property type="match status" value="1"/>
</dbReference>
<evidence type="ECO:0000313" key="3">
    <source>
        <dbReference type="Proteomes" id="UP001595528"/>
    </source>
</evidence>
<reference evidence="3" key="1">
    <citation type="journal article" date="2019" name="Int. J. Syst. Evol. Microbiol.">
        <title>The Global Catalogue of Microorganisms (GCM) 10K type strain sequencing project: providing services to taxonomists for standard genome sequencing and annotation.</title>
        <authorList>
            <consortium name="The Broad Institute Genomics Platform"/>
            <consortium name="The Broad Institute Genome Sequencing Center for Infectious Disease"/>
            <person name="Wu L."/>
            <person name="Ma J."/>
        </authorList>
    </citation>
    <scope>NUCLEOTIDE SEQUENCE [LARGE SCALE GENOMIC DNA]</scope>
    <source>
        <strain evidence="3">KCTC 42964</strain>
    </source>
</reference>
<dbReference type="RefSeq" id="WP_379901944.1">
    <property type="nucleotide sequence ID" value="NZ_JBHRTR010000028.1"/>
</dbReference>
<organism evidence="2 3">
    <name type="scientific">Marinibaculum pumilum</name>
    <dbReference type="NCBI Taxonomy" id="1766165"/>
    <lineage>
        <taxon>Bacteria</taxon>
        <taxon>Pseudomonadati</taxon>
        <taxon>Pseudomonadota</taxon>
        <taxon>Alphaproteobacteria</taxon>
        <taxon>Rhodospirillales</taxon>
        <taxon>Rhodospirillaceae</taxon>
        <taxon>Marinibaculum</taxon>
    </lineage>
</organism>
<dbReference type="InterPro" id="IPR036388">
    <property type="entry name" value="WH-like_DNA-bd_sf"/>
</dbReference>
<feature type="domain" description="HTH marR-type" evidence="1">
    <location>
        <begin position="11"/>
        <end position="143"/>
    </location>
</feature>
<dbReference type="Proteomes" id="UP001595528">
    <property type="component" value="Unassembled WGS sequence"/>
</dbReference>
<dbReference type="SUPFAM" id="SSF46785">
    <property type="entry name" value="Winged helix' DNA-binding domain"/>
    <property type="match status" value="1"/>
</dbReference>
<dbReference type="EMBL" id="JBHRTR010000028">
    <property type="protein sequence ID" value="MFC3228633.1"/>
    <property type="molecule type" value="Genomic_DNA"/>
</dbReference>
<dbReference type="InterPro" id="IPR000835">
    <property type="entry name" value="HTH_MarR-typ"/>
</dbReference>
<dbReference type="Gene3D" id="1.10.10.10">
    <property type="entry name" value="Winged helix-like DNA-binding domain superfamily/Winged helix DNA-binding domain"/>
    <property type="match status" value="1"/>
</dbReference>
<dbReference type="InterPro" id="IPR036390">
    <property type="entry name" value="WH_DNA-bd_sf"/>
</dbReference>
<sequence>MYDGADLAGLSADLMRAIRRITRAVDVQSKRVTRASGLTIPQIVILQSLHDRGALSTGGLAAEISLSAPTVTTVLDRLEGRGLVRRTRKPEDRRIVLTELTARGGEVLSQAPPLMHDGFLAAFSAMDDAAQLRLVSALHTLADLMDSGPLHGALLAEEDDPVD</sequence>
<evidence type="ECO:0000259" key="1">
    <source>
        <dbReference type="PROSITE" id="PS50995"/>
    </source>
</evidence>
<dbReference type="Pfam" id="PF01047">
    <property type="entry name" value="MarR"/>
    <property type="match status" value="1"/>
</dbReference>